<dbReference type="OrthoDB" id="5497461at2"/>
<evidence type="ECO:0000313" key="3">
    <source>
        <dbReference type="EMBL" id="SEU40212.1"/>
    </source>
</evidence>
<dbReference type="GO" id="GO:0016020">
    <property type="term" value="C:membrane"/>
    <property type="evidence" value="ECO:0007669"/>
    <property type="project" value="GOC"/>
</dbReference>
<sequence>MPLKVMTFNVLQGGEERFDDIVTFLARNAPDVLVLQECLGWDDGGRLRRVAEALDVPQDEAHLVLGQSRSRPSGRCYHVAVVSRPPLRSLRIHNDRHFLGHCIVECELEANGPVTLFGTHFDAHHEKLRYVEARYLRSLLDASRFREGQYLLVGDLNSLSRRDPYPVDLEDRLRRAGTDKYGHPPRFDVIDDIEDYGWVDTLPTRAASTRWVTARRNRGGVTIDYRTDYVFASPRMAERLVSAEVIDVGDTSDHNPLVATFR</sequence>
<dbReference type="InterPro" id="IPR036691">
    <property type="entry name" value="Endo/exonu/phosph_ase_sf"/>
</dbReference>
<protein>
    <submittedName>
        <fullName evidence="3">Exodeoxyribonuclease-3</fullName>
    </submittedName>
</protein>
<dbReference type="RefSeq" id="WP_046711754.1">
    <property type="nucleotide sequence ID" value="NZ_BJXR01000049.1"/>
</dbReference>
<dbReference type="Proteomes" id="UP000183760">
    <property type="component" value="Unassembled WGS sequence"/>
</dbReference>
<dbReference type="GO" id="GO:0003824">
    <property type="term" value="F:catalytic activity"/>
    <property type="evidence" value="ECO:0007669"/>
    <property type="project" value="InterPro"/>
</dbReference>
<dbReference type="SUPFAM" id="SSF56219">
    <property type="entry name" value="DNase I-like"/>
    <property type="match status" value="1"/>
</dbReference>
<dbReference type="Pfam" id="PF03372">
    <property type="entry name" value="Exo_endo_phos"/>
    <property type="match status" value="1"/>
</dbReference>
<dbReference type="EMBL" id="FOIB01000015">
    <property type="protein sequence ID" value="SEU40212.1"/>
    <property type="molecule type" value="Genomic_DNA"/>
</dbReference>
<dbReference type="PANTHER" id="PTHR14859">
    <property type="entry name" value="CALCOFLUOR WHITE HYPERSENSITIVE PROTEIN PRECURSOR"/>
    <property type="match status" value="1"/>
</dbReference>
<dbReference type="STRING" id="1334629.MFUL124B02_09570"/>
<feature type="domain" description="Endonuclease/exonuclease/phosphatase" evidence="1">
    <location>
        <begin position="6"/>
        <end position="254"/>
    </location>
</feature>
<keyword evidence="4" id="KW-1185">Reference proteome</keyword>
<dbReference type="GO" id="GO:0006506">
    <property type="term" value="P:GPI anchor biosynthetic process"/>
    <property type="evidence" value="ECO:0007669"/>
    <property type="project" value="TreeGrafter"/>
</dbReference>
<evidence type="ECO:0000313" key="4">
    <source>
        <dbReference type="Proteomes" id="UP000183760"/>
    </source>
</evidence>
<gene>
    <name evidence="2" type="ORF">MFU01_67070</name>
    <name evidence="3" type="ORF">SAMN05443572_11534</name>
</gene>
<evidence type="ECO:0000313" key="5">
    <source>
        <dbReference type="Proteomes" id="UP000321514"/>
    </source>
</evidence>
<dbReference type="Gene3D" id="3.60.10.10">
    <property type="entry name" value="Endonuclease/exonuclease/phosphatase"/>
    <property type="match status" value="1"/>
</dbReference>
<dbReference type="EMBL" id="BJXR01000049">
    <property type="protein sequence ID" value="GEN11670.1"/>
    <property type="molecule type" value="Genomic_DNA"/>
</dbReference>
<dbReference type="AlphaFoldDB" id="A0A511TBW1"/>
<dbReference type="InterPro" id="IPR051916">
    <property type="entry name" value="GPI-anchor_lipid_remodeler"/>
</dbReference>
<accession>A0A511TBW1</accession>
<evidence type="ECO:0000259" key="1">
    <source>
        <dbReference type="Pfam" id="PF03372"/>
    </source>
</evidence>
<name>A0A511TBW1_MYXFU</name>
<dbReference type="InterPro" id="IPR005135">
    <property type="entry name" value="Endo/exonuclease/phosphatase"/>
</dbReference>
<organism evidence="2 5">
    <name type="scientific">Myxococcus fulvus</name>
    <dbReference type="NCBI Taxonomy" id="33"/>
    <lineage>
        <taxon>Bacteria</taxon>
        <taxon>Pseudomonadati</taxon>
        <taxon>Myxococcota</taxon>
        <taxon>Myxococcia</taxon>
        <taxon>Myxococcales</taxon>
        <taxon>Cystobacterineae</taxon>
        <taxon>Myxococcaceae</taxon>
        <taxon>Myxococcus</taxon>
    </lineage>
</organism>
<dbReference type="PANTHER" id="PTHR14859:SF1">
    <property type="entry name" value="PGAP2-INTERACTING PROTEIN"/>
    <property type="match status" value="1"/>
</dbReference>
<evidence type="ECO:0000313" key="2">
    <source>
        <dbReference type="EMBL" id="GEN11670.1"/>
    </source>
</evidence>
<proteinExistence type="predicted"/>
<reference evidence="3 4" key="1">
    <citation type="submission" date="2016-10" db="EMBL/GenBank/DDBJ databases">
        <authorList>
            <person name="Varghese N."/>
            <person name="Submissions S."/>
        </authorList>
    </citation>
    <scope>NUCLEOTIDE SEQUENCE [LARGE SCALE GENOMIC DNA]</scope>
    <source>
        <strain evidence="3 4">DSM 16525</strain>
    </source>
</reference>
<dbReference type="Proteomes" id="UP000321514">
    <property type="component" value="Unassembled WGS sequence"/>
</dbReference>
<comment type="caution">
    <text evidence="2">The sequence shown here is derived from an EMBL/GenBank/DDBJ whole genome shotgun (WGS) entry which is preliminary data.</text>
</comment>
<reference evidence="2 5" key="2">
    <citation type="submission" date="2019-07" db="EMBL/GenBank/DDBJ databases">
        <title>Whole genome shotgun sequence of Myxococcus fulvus NBRC 100333.</title>
        <authorList>
            <person name="Hosoyama A."/>
            <person name="Uohara A."/>
            <person name="Ohji S."/>
            <person name="Ichikawa N."/>
        </authorList>
    </citation>
    <scope>NUCLEOTIDE SEQUENCE [LARGE SCALE GENOMIC DNA]</scope>
    <source>
        <strain evidence="2 5">NBRC 100333</strain>
    </source>
</reference>